<accession>A0ACC0FH30</accession>
<name>A0ACC0FH30_9ERIC</name>
<proteinExistence type="predicted"/>
<keyword evidence="2" id="KW-1185">Reference proteome</keyword>
<reference evidence="1 2" key="1">
    <citation type="journal article" date="2022" name="Plant J.">
        <title>Chromosome-level genome of Camellia lanceoleosa provides a valuable resource for understanding genome evolution and self-incompatibility.</title>
        <authorList>
            <person name="Gong W."/>
            <person name="Xiao S."/>
            <person name="Wang L."/>
            <person name="Liao Z."/>
            <person name="Chang Y."/>
            <person name="Mo W."/>
            <person name="Hu G."/>
            <person name="Li W."/>
            <person name="Zhao G."/>
            <person name="Zhu H."/>
            <person name="Hu X."/>
            <person name="Ji K."/>
            <person name="Xiang X."/>
            <person name="Song Q."/>
            <person name="Yuan D."/>
            <person name="Jin S."/>
            <person name="Zhang L."/>
        </authorList>
    </citation>
    <scope>NUCLEOTIDE SEQUENCE [LARGE SCALE GENOMIC DNA]</scope>
    <source>
        <strain evidence="1">SQ_2022a</strain>
    </source>
</reference>
<organism evidence="1 2">
    <name type="scientific">Camellia lanceoleosa</name>
    <dbReference type="NCBI Taxonomy" id="1840588"/>
    <lineage>
        <taxon>Eukaryota</taxon>
        <taxon>Viridiplantae</taxon>
        <taxon>Streptophyta</taxon>
        <taxon>Embryophyta</taxon>
        <taxon>Tracheophyta</taxon>
        <taxon>Spermatophyta</taxon>
        <taxon>Magnoliopsida</taxon>
        <taxon>eudicotyledons</taxon>
        <taxon>Gunneridae</taxon>
        <taxon>Pentapetalae</taxon>
        <taxon>asterids</taxon>
        <taxon>Ericales</taxon>
        <taxon>Theaceae</taxon>
        <taxon>Camellia</taxon>
    </lineage>
</organism>
<sequence>MGISEIDCRVGTLVWVQRKNGSWWPGRVVELTEFSPSHLTHRRACTPVKLLGREDSSVDWYNLEKSKRIKAFRCGEFDDCIERAESSHANFSKKIVKYARREDAILHALELEKQEVQRKHKAAGKEWSGIICQAKRSRRVYLPAESNNCWKRTAFRPEPLQVSTSKFEMRECPQQSGSAEDNNSSRSMESDSSESDSQGPDRVQRETKLSDAAILVSTQPSNSGKYDGQPGNMNGKGNHELNNLSDVPLKHLTAAEFGVQKRVHIGKENICNLTKRQLDVIDVKNYVKFKKRIHNNGETLTSSAALACHSITEFDTKPGENSVWVANTLSQSTPVYIGFSNRMETTLTDVELKVQASYREDHVPLVSLMSGLNRKAIVGHPIDIEASDDGSSEILLARKHEIGHKLLDNNGSTMLRPAWRTSRRTRVCYVLQSHTPPTLNDAKYAQAYQNSGHLSLKARANSLQPTKDILRKPDLVNLKTRTISSFDTEQKLGGNEGDLQPVSQGCMIDRQLKAKDMPTRVTCVPVKLIFSKLLVAVGRVQS</sequence>
<evidence type="ECO:0000313" key="2">
    <source>
        <dbReference type="Proteomes" id="UP001060215"/>
    </source>
</evidence>
<comment type="caution">
    <text evidence="1">The sequence shown here is derived from an EMBL/GenBank/DDBJ whole genome shotgun (WGS) entry which is preliminary data.</text>
</comment>
<dbReference type="EMBL" id="CM045771">
    <property type="protein sequence ID" value="KAI7987412.1"/>
    <property type="molecule type" value="Genomic_DNA"/>
</dbReference>
<dbReference type="Proteomes" id="UP001060215">
    <property type="component" value="Chromosome 14"/>
</dbReference>
<protein>
    <submittedName>
        <fullName evidence="1">Uncharacterized protein</fullName>
    </submittedName>
</protein>
<evidence type="ECO:0000313" key="1">
    <source>
        <dbReference type="EMBL" id="KAI7987412.1"/>
    </source>
</evidence>
<gene>
    <name evidence="1" type="ORF">LOK49_LG13G01991</name>
</gene>